<sequence length="289" mass="30763">MVNILISGILRGGMYVLIALGLALVYGVMRIPNFAHGEYYLIGAYAAYFALVSFGWPPAVAILFAAVVGFVFGAVIEKLTFAPLRKRNTGDWVTNAFMIGAGIQLIIQNGAQYIFSANYFGVEKLWDGNVAVAGFNISYDRLIAFGIAMVTLGVFWLFLKKTKIGISILAVAEDETGAMLMGVDIKKIHTFTYALSCMLAALAGGALLSVTPAYPTMGTAPNLAAWFTVILVGVGNLSAVIVGGFIVGLIEVASTYVVGAAWQNVISLSVIILILLFKPAGLFGRKQKV</sequence>
<gene>
    <name evidence="10" type="ORF">MM59RIKEN_18410</name>
</gene>
<dbReference type="KEGG" id="pfaa:MM59RIKEN_18410"/>
<evidence type="ECO:0000256" key="3">
    <source>
        <dbReference type="ARBA" id="ARBA00022475"/>
    </source>
</evidence>
<dbReference type="InterPro" id="IPR052157">
    <property type="entry name" value="BCAA_transport_permease"/>
</dbReference>
<dbReference type="RefSeq" id="WP_213543189.1">
    <property type="nucleotide sequence ID" value="NZ_AP023420.1"/>
</dbReference>
<keyword evidence="5" id="KW-0029">Amino-acid transport</keyword>
<dbReference type="PANTHER" id="PTHR11795:SF452">
    <property type="entry name" value="ABC TRANSPORTER PERMEASE PROTEIN"/>
    <property type="match status" value="1"/>
</dbReference>
<dbReference type="EMBL" id="AP023420">
    <property type="protein sequence ID" value="BCK84522.1"/>
    <property type="molecule type" value="Genomic_DNA"/>
</dbReference>
<evidence type="ECO:0000256" key="7">
    <source>
        <dbReference type="ARBA" id="ARBA00023136"/>
    </source>
</evidence>
<keyword evidence="3" id="KW-1003">Cell membrane</keyword>
<feature type="transmembrane region" description="Helical" evidence="9">
    <location>
        <begin position="142"/>
        <end position="159"/>
    </location>
</feature>
<evidence type="ECO:0000256" key="4">
    <source>
        <dbReference type="ARBA" id="ARBA00022692"/>
    </source>
</evidence>
<dbReference type="AlphaFoldDB" id="A0A810QEB9"/>
<dbReference type="GO" id="GO:0022857">
    <property type="term" value="F:transmembrane transporter activity"/>
    <property type="evidence" value="ECO:0007669"/>
    <property type="project" value="InterPro"/>
</dbReference>
<keyword evidence="4 9" id="KW-0812">Transmembrane</keyword>
<feature type="transmembrane region" description="Helical" evidence="9">
    <location>
        <begin position="62"/>
        <end position="80"/>
    </location>
</feature>
<accession>A0A810QEB9</accession>
<protein>
    <submittedName>
        <fullName evidence="10">Branched-chain amino acid ABC transporter permease</fullName>
    </submittedName>
</protein>
<feature type="transmembrane region" description="Helical" evidence="9">
    <location>
        <begin position="92"/>
        <end position="115"/>
    </location>
</feature>
<keyword evidence="6 9" id="KW-1133">Transmembrane helix</keyword>
<evidence type="ECO:0000256" key="2">
    <source>
        <dbReference type="ARBA" id="ARBA00022448"/>
    </source>
</evidence>
<evidence type="ECO:0000256" key="9">
    <source>
        <dbReference type="SAM" id="Phobius"/>
    </source>
</evidence>
<comment type="similarity">
    <text evidence="8">Belongs to the binding-protein-dependent transport system permease family. LivHM subfamily.</text>
</comment>
<feature type="transmembrane region" description="Helical" evidence="9">
    <location>
        <begin position="256"/>
        <end position="277"/>
    </location>
</feature>
<dbReference type="PANTHER" id="PTHR11795">
    <property type="entry name" value="BRANCHED-CHAIN AMINO ACID TRANSPORT SYSTEM PERMEASE PROTEIN LIVH"/>
    <property type="match status" value="1"/>
</dbReference>
<feature type="transmembrane region" description="Helical" evidence="9">
    <location>
        <begin position="223"/>
        <end position="249"/>
    </location>
</feature>
<evidence type="ECO:0000313" key="11">
    <source>
        <dbReference type="Proteomes" id="UP000679848"/>
    </source>
</evidence>
<feature type="transmembrane region" description="Helical" evidence="9">
    <location>
        <begin position="6"/>
        <end position="27"/>
    </location>
</feature>
<evidence type="ECO:0000256" key="5">
    <source>
        <dbReference type="ARBA" id="ARBA00022970"/>
    </source>
</evidence>
<evidence type="ECO:0000313" key="10">
    <source>
        <dbReference type="EMBL" id="BCK84522.1"/>
    </source>
</evidence>
<comment type="subcellular location">
    <subcellularLocation>
        <location evidence="1">Cell membrane</location>
        <topology evidence="1">Multi-pass membrane protein</topology>
    </subcellularLocation>
</comment>
<dbReference type="Proteomes" id="UP000679848">
    <property type="component" value="Chromosome"/>
</dbReference>
<evidence type="ECO:0000256" key="1">
    <source>
        <dbReference type="ARBA" id="ARBA00004651"/>
    </source>
</evidence>
<keyword evidence="2" id="KW-0813">Transport</keyword>
<proteinExistence type="inferred from homology"/>
<dbReference type="InterPro" id="IPR001851">
    <property type="entry name" value="ABC_transp_permease"/>
</dbReference>
<evidence type="ECO:0000256" key="6">
    <source>
        <dbReference type="ARBA" id="ARBA00022989"/>
    </source>
</evidence>
<dbReference type="Pfam" id="PF02653">
    <property type="entry name" value="BPD_transp_2"/>
    <property type="match status" value="1"/>
</dbReference>
<feature type="transmembrane region" description="Helical" evidence="9">
    <location>
        <begin position="39"/>
        <end position="56"/>
    </location>
</feature>
<dbReference type="CDD" id="cd06582">
    <property type="entry name" value="TM_PBP1_LivH_like"/>
    <property type="match status" value="1"/>
</dbReference>
<keyword evidence="7 9" id="KW-0472">Membrane</keyword>
<dbReference type="GO" id="GO:0005886">
    <property type="term" value="C:plasma membrane"/>
    <property type="evidence" value="ECO:0007669"/>
    <property type="project" value="UniProtKB-SubCell"/>
</dbReference>
<dbReference type="GO" id="GO:0006865">
    <property type="term" value="P:amino acid transport"/>
    <property type="evidence" value="ECO:0007669"/>
    <property type="project" value="UniProtKB-KW"/>
</dbReference>
<reference evidence="10" key="1">
    <citation type="submission" date="2020-09" db="EMBL/GenBank/DDBJ databases">
        <title>New species isolated from human feces.</title>
        <authorList>
            <person name="Kitahara M."/>
            <person name="Shigeno Y."/>
            <person name="Shime M."/>
            <person name="Matsumoto Y."/>
            <person name="Nakamura S."/>
            <person name="Motooka D."/>
            <person name="Fukuoka S."/>
            <person name="Nishikawa H."/>
            <person name="Benno Y."/>
        </authorList>
    </citation>
    <scope>NUCLEOTIDE SEQUENCE</scope>
    <source>
        <strain evidence="10">MM59</strain>
    </source>
</reference>
<name>A0A810QEB9_9FIRM</name>
<keyword evidence="11" id="KW-1185">Reference proteome</keyword>
<organism evidence="10 11">
    <name type="scientific">Pusillibacter faecalis</name>
    <dbReference type="NCBI Taxonomy" id="2714358"/>
    <lineage>
        <taxon>Bacteria</taxon>
        <taxon>Bacillati</taxon>
        <taxon>Bacillota</taxon>
        <taxon>Clostridia</taxon>
        <taxon>Eubacteriales</taxon>
        <taxon>Oscillospiraceae</taxon>
        <taxon>Pusillibacter</taxon>
    </lineage>
</organism>
<feature type="transmembrane region" description="Helical" evidence="9">
    <location>
        <begin position="191"/>
        <end position="211"/>
    </location>
</feature>
<evidence type="ECO:0000256" key="8">
    <source>
        <dbReference type="ARBA" id="ARBA00037998"/>
    </source>
</evidence>